<gene>
    <name evidence="5" type="ORF">LNAOJCKE_1302</name>
</gene>
<comment type="similarity">
    <text evidence="2">Belongs to the bacterial flagellin family.</text>
</comment>
<evidence type="ECO:0000256" key="1">
    <source>
        <dbReference type="ARBA" id="ARBA00004365"/>
    </source>
</evidence>
<reference evidence="5" key="2">
    <citation type="submission" date="2021-08" db="EMBL/GenBank/DDBJ databases">
        <authorList>
            <person name="Tani A."/>
            <person name="Ola A."/>
            <person name="Ogura Y."/>
            <person name="Katsura K."/>
            <person name="Hayashi T."/>
        </authorList>
    </citation>
    <scope>NUCLEOTIDE SEQUENCE</scope>
    <source>
        <strain evidence="5">NBRC 15686</strain>
    </source>
</reference>
<dbReference type="InterPro" id="IPR001029">
    <property type="entry name" value="Flagellin_N"/>
</dbReference>
<sequence length="621" mass="62865">MSSNITLSAATRQNLLSLQDTASLLSTTQNRLSTGKKVNSALDSPVNFFTAQSLNSRSTGLSSLLDGISNGIQTIQAAATGITNLQKLTDQLKSTAQQALSATSAFTSKATLTSKALNGAVDTNLLSTGPTEALSNVPSIVGAGAAQVTTGTVTTLTDANIGAMTGSKTLKIDGVDLTLDFDGPITTQATLTNSINTQLSAGGSSVTAAITGDTLVLTGTATSGRFQVASGQGATDLLGATPALTTPATITAANLTGSTKALALGFADGDSFTVNGSSVTVSRTDTLDTLAQKVVSATKGEVSATFDATADKFTFKAKDAKTAVNLANGSTATALVSNLGYTATTQFASGKGTPTSTADLANKVLTVTVGTGATAKTTALTFGTGAGQVSTLDQLNDALAPANAQASIDSTGRLSISTSNDAGSQQLKLGGDATGAANSFLTTNATATIGGDGQAARNKLVNDYNNLLTQIDQMSNDSSFNGVNLLRGDQMKISFNEEQSSSINVKGVATTAESLKLKAVTADDFKDNSSINNVFSSIKSAGDTLKSQASTFASNLSVVQNRQDFTKQVINVLDTGSANLTNADLNEEAANSQALSTRNSLAISALSLANQSQQGILQLLR</sequence>
<evidence type="ECO:0000259" key="4">
    <source>
        <dbReference type="Pfam" id="PF00669"/>
    </source>
</evidence>
<dbReference type="Pfam" id="PF00669">
    <property type="entry name" value="Flagellin_N"/>
    <property type="match status" value="1"/>
</dbReference>
<keyword evidence="3" id="KW-0975">Bacterial flagellum</keyword>
<keyword evidence="6" id="KW-1185">Reference proteome</keyword>
<proteinExistence type="inferred from homology"/>
<evidence type="ECO:0000313" key="5">
    <source>
        <dbReference type="EMBL" id="GJE64102.1"/>
    </source>
</evidence>
<reference evidence="5" key="1">
    <citation type="journal article" date="2021" name="Front. Microbiol.">
        <title>Comprehensive Comparative Genomics and Phenotyping of Methylobacterium Species.</title>
        <authorList>
            <person name="Alessa O."/>
            <person name="Ogura Y."/>
            <person name="Fujitani Y."/>
            <person name="Takami H."/>
            <person name="Hayashi T."/>
            <person name="Sahin N."/>
            <person name="Tani A."/>
        </authorList>
    </citation>
    <scope>NUCLEOTIDE SEQUENCE</scope>
    <source>
        <strain evidence="5">NBRC 15686</strain>
    </source>
</reference>
<evidence type="ECO:0000256" key="3">
    <source>
        <dbReference type="ARBA" id="ARBA00023143"/>
    </source>
</evidence>
<comment type="caution">
    <text evidence="5">The sequence shown here is derived from an EMBL/GenBank/DDBJ whole genome shotgun (WGS) entry which is preliminary data.</text>
</comment>
<accession>A0ABQ4UCC2</accession>
<name>A0ABQ4UCC2_9HYPH</name>
<dbReference type="SUPFAM" id="SSF64518">
    <property type="entry name" value="Phase 1 flagellin"/>
    <property type="match status" value="2"/>
</dbReference>
<dbReference type="EMBL" id="BPRC01000002">
    <property type="protein sequence ID" value="GJE64102.1"/>
    <property type="molecule type" value="Genomic_DNA"/>
</dbReference>
<evidence type="ECO:0000313" key="6">
    <source>
        <dbReference type="Proteomes" id="UP001055039"/>
    </source>
</evidence>
<dbReference type="RefSeq" id="WP_238223308.1">
    <property type="nucleotide sequence ID" value="NZ_BAAADH010000080.1"/>
</dbReference>
<feature type="domain" description="Flagellin N-terminal" evidence="4">
    <location>
        <begin position="10"/>
        <end position="114"/>
    </location>
</feature>
<dbReference type="Proteomes" id="UP001055039">
    <property type="component" value="Unassembled WGS sequence"/>
</dbReference>
<dbReference type="Gene3D" id="1.20.1330.10">
    <property type="entry name" value="f41 fragment of flagellin, N-terminal domain"/>
    <property type="match status" value="1"/>
</dbReference>
<evidence type="ECO:0000256" key="2">
    <source>
        <dbReference type="ARBA" id="ARBA00005709"/>
    </source>
</evidence>
<comment type="subcellular location">
    <subcellularLocation>
        <location evidence="1">Bacterial flagellum</location>
    </subcellularLocation>
</comment>
<organism evidence="5 6">
    <name type="scientific">Methylorubrum aminovorans</name>
    <dbReference type="NCBI Taxonomy" id="269069"/>
    <lineage>
        <taxon>Bacteria</taxon>
        <taxon>Pseudomonadati</taxon>
        <taxon>Pseudomonadota</taxon>
        <taxon>Alphaproteobacteria</taxon>
        <taxon>Hyphomicrobiales</taxon>
        <taxon>Methylobacteriaceae</taxon>
        <taxon>Methylorubrum</taxon>
    </lineage>
</organism>
<protein>
    <recommendedName>
        <fullName evidence="4">Flagellin N-terminal domain-containing protein</fullName>
    </recommendedName>
</protein>